<reference evidence="1 2" key="1">
    <citation type="submission" date="2019-05" db="EMBL/GenBank/DDBJ databases">
        <title>Another draft genome of Portunus trituberculatus and its Hox gene families provides insights of decapod evolution.</title>
        <authorList>
            <person name="Jeong J.-H."/>
            <person name="Song I."/>
            <person name="Kim S."/>
            <person name="Choi T."/>
            <person name="Kim D."/>
            <person name="Ryu S."/>
            <person name="Kim W."/>
        </authorList>
    </citation>
    <scope>NUCLEOTIDE SEQUENCE [LARGE SCALE GENOMIC DNA]</scope>
    <source>
        <tissue evidence="1">Muscle</tissue>
    </source>
</reference>
<dbReference type="Proteomes" id="UP000324222">
    <property type="component" value="Unassembled WGS sequence"/>
</dbReference>
<gene>
    <name evidence="1" type="ORF">E2C01_094242</name>
</gene>
<accession>A0A5B7JX28</accession>
<dbReference type="AlphaFoldDB" id="A0A5B7JX28"/>
<sequence length="109" mass="12303">MFSDPRILWCGVAGVGLLPFTLTMQMSSRQSAPGLATRLELNLLEFRVTCGVSGKKPKMMNRWRQKKHKQQQQVHVHIPNHEDPTAGTCILCAETEYVLIYHAPARSSK</sequence>
<name>A0A5B7JX28_PORTR</name>
<dbReference type="EMBL" id="VSRR010115899">
    <property type="protein sequence ID" value="MPC98856.1"/>
    <property type="molecule type" value="Genomic_DNA"/>
</dbReference>
<evidence type="ECO:0000313" key="2">
    <source>
        <dbReference type="Proteomes" id="UP000324222"/>
    </source>
</evidence>
<protein>
    <submittedName>
        <fullName evidence="1">Uncharacterized protein</fullName>
    </submittedName>
</protein>
<proteinExistence type="predicted"/>
<organism evidence="1 2">
    <name type="scientific">Portunus trituberculatus</name>
    <name type="common">Swimming crab</name>
    <name type="synonym">Neptunus trituberculatus</name>
    <dbReference type="NCBI Taxonomy" id="210409"/>
    <lineage>
        <taxon>Eukaryota</taxon>
        <taxon>Metazoa</taxon>
        <taxon>Ecdysozoa</taxon>
        <taxon>Arthropoda</taxon>
        <taxon>Crustacea</taxon>
        <taxon>Multicrustacea</taxon>
        <taxon>Malacostraca</taxon>
        <taxon>Eumalacostraca</taxon>
        <taxon>Eucarida</taxon>
        <taxon>Decapoda</taxon>
        <taxon>Pleocyemata</taxon>
        <taxon>Brachyura</taxon>
        <taxon>Eubrachyura</taxon>
        <taxon>Portunoidea</taxon>
        <taxon>Portunidae</taxon>
        <taxon>Portuninae</taxon>
        <taxon>Portunus</taxon>
    </lineage>
</organism>
<evidence type="ECO:0000313" key="1">
    <source>
        <dbReference type="EMBL" id="MPC98856.1"/>
    </source>
</evidence>
<keyword evidence="2" id="KW-1185">Reference proteome</keyword>
<comment type="caution">
    <text evidence="1">The sequence shown here is derived from an EMBL/GenBank/DDBJ whole genome shotgun (WGS) entry which is preliminary data.</text>
</comment>